<feature type="domain" description="Glycosyltransferase 2-like" evidence="1">
    <location>
        <begin position="3"/>
        <end position="151"/>
    </location>
</feature>
<dbReference type="PANTHER" id="PTHR22916">
    <property type="entry name" value="GLYCOSYLTRANSFERASE"/>
    <property type="match status" value="1"/>
</dbReference>
<name>A0AAW6CPD2_9FIRM</name>
<dbReference type="SUPFAM" id="SSF53448">
    <property type="entry name" value="Nucleotide-diphospho-sugar transferases"/>
    <property type="match status" value="1"/>
</dbReference>
<dbReference type="AlphaFoldDB" id="A0AAW6CPD2"/>
<dbReference type="GO" id="GO:0016758">
    <property type="term" value="F:hexosyltransferase activity"/>
    <property type="evidence" value="ECO:0007669"/>
    <property type="project" value="UniProtKB-ARBA"/>
</dbReference>
<organism evidence="2 3">
    <name type="scientific">Faecalicoccus pleomorphus</name>
    <dbReference type="NCBI Taxonomy" id="1323"/>
    <lineage>
        <taxon>Bacteria</taxon>
        <taxon>Bacillati</taxon>
        <taxon>Bacillota</taxon>
        <taxon>Erysipelotrichia</taxon>
        <taxon>Erysipelotrichales</taxon>
        <taxon>Erysipelotrichaceae</taxon>
        <taxon>Faecalicoccus</taxon>
    </lineage>
</organism>
<sequence length="294" mass="34003">MITVLTPTYNRSYILHKAYRSLINQTNQDFEWLIVDDGSTDDTKQLIEGFIGECKIKIRYIKKENHGKHTAINVGVKHIDNPYLVILDSDDSLLPNAIEEIDKYWKKYGNNQSIACISFLRKYPNDEVIGKRYNESEIISNNIDFRYNQALLGDMCETFRVEVLKKYPFPVFGNERFLSEAIVWNQIALKYDTVYVNNAIYMGNYLEDGLSKNILINRFKCPKGAAANANIFLLKRFKLTIRLKNAILYDGFSMIANNKCTQYISEANSKTLAILFLPAGLLFKFWLKIVAKKQ</sequence>
<evidence type="ECO:0000313" key="3">
    <source>
        <dbReference type="Proteomes" id="UP001212981"/>
    </source>
</evidence>
<evidence type="ECO:0000259" key="1">
    <source>
        <dbReference type="Pfam" id="PF00535"/>
    </source>
</evidence>
<dbReference type="InterPro" id="IPR029044">
    <property type="entry name" value="Nucleotide-diphossugar_trans"/>
</dbReference>
<gene>
    <name evidence="2" type="ORF">PND82_05285</name>
</gene>
<dbReference type="Pfam" id="PF00535">
    <property type="entry name" value="Glycos_transf_2"/>
    <property type="match status" value="1"/>
</dbReference>
<dbReference type="RefSeq" id="WP_272001726.1">
    <property type="nucleotide sequence ID" value="NZ_CALCIP010000009.1"/>
</dbReference>
<comment type="caution">
    <text evidence="2">The sequence shown here is derived from an EMBL/GenBank/DDBJ whole genome shotgun (WGS) entry which is preliminary data.</text>
</comment>
<dbReference type="EMBL" id="JAQLXO010000006">
    <property type="protein sequence ID" value="MDB7982233.1"/>
    <property type="molecule type" value="Genomic_DNA"/>
</dbReference>
<evidence type="ECO:0000313" key="2">
    <source>
        <dbReference type="EMBL" id="MDB7982233.1"/>
    </source>
</evidence>
<protein>
    <submittedName>
        <fullName evidence="2">Glycosyltransferase family 2 protein</fullName>
    </submittedName>
</protein>
<reference evidence="2" key="1">
    <citation type="submission" date="2023-01" db="EMBL/GenBank/DDBJ databases">
        <title>Human gut microbiome strain richness.</title>
        <authorList>
            <person name="Chen-Liaw A."/>
        </authorList>
    </citation>
    <scope>NUCLEOTIDE SEQUENCE</scope>
    <source>
        <strain evidence="2">D8_m1001271B151109d0_201107</strain>
    </source>
</reference>
<dbReference type="PANTHER" id="PTHR22916:SF3">
    <property type="entry name" value="UDP-GLCNAC:BETAGAL BETA-1,3-N-ACETYLGLUCOSAMINYLTRANSFERASE-LIKE PROTEIN 1"/>
    <property type="match status" value="1"/>
</dbReference>
<dbReference type="Proteomes" id="UP001212981">
    <property type="component" value="Unassembled WGS sequence"/>
</dbReference>
<accession>A0AAW6CPD2</accession>
<dbReference type="Gene3D" id="3.90.550.10">
    <property type="entry name" value="Spore Coat Polysaccharide Biosynthesis Protein SpsA, Chain A"/>
    <property type="match status" value="1"/>
</dbReference>
<dbReference type="CDD" id="cd00761">
    <property type="entry name" value="Glyco_tranf_GTA_type"/>
    <property type="match status" value="1"/>
</dbReference>
<proteinExistence type="predicted"/>
<dbReference type="InterPro" id="IPR001173">
    <property type="entry name" value="Glyco_trans_2-like"/>
</dbReference>